<keyword evidence="3" id="KW-1133">Transmembrane helix</keyword>
<evidence type="ECO:0000259" key="5">
    <source>
        <dbReference type="Pfam" id="PF18204"/>
    </source>
</evidence>
<evidence type="ECO:0000259" key="4">
    <source>
        <dbReference type="Pfam" id="PF12863"/>
    </source>
</evidence>
<keyword evidence="3" id="KW-0812">Transmembrane</keyword>
<dbReference type="NCBIfam" id="NF041431">
    <property type="entry name" value="S_layer_MEMAR"/>
    <property type="match status" value="1"/>
</dbReference>
<proteinExistence type="predicted"/>
<dbReference type="GO" id="GO:0005886">
    <property type="term" value="C:plasma membrane"/>
    <property type="evidence" value="ECO:0007669"/>
    <property type="project" value="UniProtKB-SubCell"/>
</dbReference>
<dbReference type="RefSeq" id="WP_255332653.1">
    <property type="nucleotide sequence ID" value="NZ_VOTZ01000012.1"/>
</dbReference>
<feature type="compositionally biased region" description="Pro residues" evidence="2">
    <location>
        <begin position="783"/>
        <end position="809"/>
    </location>
</feature>
<comment type="caution">
    <text evidence="6">The sequence shown here is derived from an EMBL/GenBank/DDBJ whole genome shotgun (WGS) entry which is preliminary data.</text>
</comment>
<feature type="transmembrane region" description="Helical" evidence="3">
    <location>
        <begin position="813"/>
        <end position="831"/>
    </location>
</feature>
<accession>A0ABD4TKI9</accession>
<keyword evidence="7" id="KW-1185">Reference proteome</keyword>
<keyword evidence="3" id="KW-0472">Membrane</keyword>
<feature type="domain" description="DUF3821" evidence="4">
    <location>
        <begin position="33"/>
        <end position="233"/>
    </location>
</feature>
<organism evidence="6 7">
    <name type="scientific">Methanocalculus taiwanensis</name>
    <dbReference type="NCBI Taxonomy" id="106207"/>
    <lineage>
        <taxon>Archaea</taxon>
        <taxon>Methanobacteriati</taxon>
        <taxon>Methanobacteriota</taxon>
        <taxon>Stenosarchaea group</taxon>
        <taxon>Methanomicrobia</taxon>
        <taxon>Methanomicrobiales</taxon>
        <taxon>Methanocalculaceae</taxon>
        <taxon>Methanocalculus</taxon>
    </lineage>
</organism>
<evidence type="ECO:0000256" key="1">
    <source>
        <dbReference type="ARBA" id="ARBA00022729"/>
    </source>
</evidence>
<evidence type="ECO:0000256" key="3">
    <source>
        <dbReference type="SAM" id="Phobius"/>
    </source>
</evidence>
<evidence type="ECO:0000313" key="6">
    <source>
        <dbReference type="EMBL" id="MCQ1538704.1"/>
    </source>
</evidence>
<dbReference type="InterPro" id="IPR024277">
    <property type="entry name" value="DUF3821"/>
</dbReference>
<dbReference type="NCBIfam" id="TIGR04126">
    <property type="entry name" value="PGF_CTERM"/>
    <property type="match status" value="1"/>
</dbReference>
<reference evidence="6 7" key="1">
    <citation type="submission" date="2019-08" db="EMBL/GenBank/DDBJ databases">
        <authorList>
            <person name="Chen S.-C."/>
            <person name="Lai M.-C."/>
            <person name="You Y.-T."/>
        </authorList>
    </citation>
    <scope>NUCLEOTIDE SEQUENCE [LARGE SCALE GENOMIC DNA]</scope>
    <source>
        <strain evidence="6 7">P2F9704a</strain>
    </source>
</reference>
<sequence>MTKRLTIALIAFLALAMFVVLPAAAADNVIAAAGDTVFRGEQGLNIAATGVVIGDTLGWYAAGSTPGTGAPSATIVVSDPTNFYVDPSMQAGAWYRQVAGTPLAFIVADPALDVKILDVGGNVKNDGTVVKGTDVLRFRIDTNLDAFTQRVTAPATLGATIRVRVTGPGGNVYTSLVDDTGALINVAANVVNSNPFIVTGGAGSTGVWDVGNANYPRGTYTFKVDCNVNSMNDNYDVVGKTISKTYSITIADDDLVITSNMDTVIRNNDFAVTIEGRPSTNYVLWVKGTSTLTAAETPQIKAGQQGVSLDAGVGSAGRNAGAYSFTAAQTVGADVPGGLAVGSPFYAMVNTATSGKRTVGFSTTQNTKDQSFTIRTDRYVAPGPSGDYDEVKVRVEKGAVTITASGDRSYYIGEEVVLSGTNTDSANVYLFITGPNLANNGAQLTNPAVAVIDGAGGTGVNFINRNVKGDDTWEYKWDTSGLALDAGTYTIYAVADSRDKNNLANNKYETVSVVIRKGFVSASASQTSVAKGDKMFIRGNAEGNPSPGVAVWVLGRNFYARNTQTVEDDSSFEYELTGAATTNMASGQYFVVVQHPMGNNRFDVVEDAVSVAGRTYATMLGIVPAAGIASTDYFPVVGPGRLQGSDAAEALIQLLNNPNVDDTYTKLTFLVEEPWIRIDSIGDKNVGSTFTITGTTNLGVDNDLLVEVTSSEFRPTEKTTATEFSGASATVKVVKGDAGANIWSFEVNAAAFKPDEYIVTVESIEADASTTATFNVLEGVPVTQPPATQPPATQPPATQPPATQPPATPASPGFGALVAIAGLGAVAFLVLRRN</sequence>
<dbReference type="Proteomes" id="UP001524383">
    <property type="component" value="Unassembled WGS sequence"/>
</dbReference>
<dbReference type="InterPro" id="IPR026371">
    <property type="entry name" value="PGF_CTERM"/>
</dbReference>
<protein>
    <submittedName>
        <fullName evidence="6">DUF3821 domain-containing protein</fullName>
    </submittedName>
</protein>
<dbReference type="EMBL" id="VOTZ01000012">
    <property type="protein sequence ID" value="MCQ1538704.1"/>
    <property type="molecule type" value="Genomic_DNA"/>
</dbReference>
<gene>
    <name evidence="6" type="ORF">FTO68_06865</name>
</gene>
<feature type="region of interest" description="Disordered" evidence="2">
    <location>
        <begin position="782"/>
        <end position="810"/>
    </location>
</feature>
<dbReference type="GO" id="GO:0030115">
    <property type="term" value="C:S-layer"/>
    <property type="evidence" value="ECO:0007669"/>
    <property type="project" value="UniProtKB-SubCell"/>
</dbReference>
<evidence type="ECO:0000256" key="2">
    <source>
        <dbReference type="SAM" id="MobiDB-lite"/>
    </source>
</evidence>
<dbReference type="Pfam" id="PF18204">
    <property type="entry name" value="PGF-CTERM"/>
    <property type="match status" value="1"/>
</dbReference>
<evidence type="ECO:0000313" key="7">
    <source>
        <dbReference type="Proteomes" id="UP001524383"/>
    </source>
</evidence>
<keyword evidence="1" id="KW-0732">Signal</keyword>
<dbReference type="Pfam" id="PF12863">
    <property type="entry name" value="DUF3821"/>
    <property type="match status" value="1"/>
</dbReference>
<dbReference type="AlphaFoldDB" id="A0ABD4TKI9"/>
<feature type="domain" description="PGF-CTERM archaeal protein-sorting signal" evidence="5">
    <location>
        <begin position="812"/>
        <end position="833"/>
    </location>
</feature>
<name>A0ABD4TKI9_9EURY</name>